<evidence type="ECO:0000256" key="4">
    <source>
        <dbReference type="ARBA" id="ARBA00023002"/>
    </source>
</evidence>
<gene>
    <name evidence="10" type="ORF">ODALV1_LOCUS17485</name>
</gene>
<evidence type="ECO:0000256" key="8">
    <source>
        <dbReference type="RuleBase" id="RU000461"/>
    </source>
</evidence>
<dbReference type="InterPro" id="IPR002401">
    <property type="entry name" value="Cyt_P450_E_grp-I"/>
</dbReference>
<accession>A0ABP1R146</accession>
<dbReference type="Pfam" id="PF00067">
    <property type="entry name" value="p450"/>
    <property type="match status" value="1"/>
</dbReference>
<dbReference type="Proteomes" id="UP001642540">
    <property type="component" value="Unassembled WGS sequence"/>
</dbReference>
<dbReference type="PRINTS" id="PR00463">
    <property type="entry name" value="EP450I"/>
</dbReference>
<keyword evidence="4 8" id="KW-0560">Oxidoreductase</keyword>
<reference evidence="10 11" key="1">
    <citation type="submission" date="2024-08" db="EMBL/GenBank/DDBJ databases">
        <authorList>
            <person name="Cucini C."/>
            <person name="Frati F."/>
        </authorList>
    </citation>
    <scope>NUCLEOTIDE SEQUENCE [LARGE SCALE GENOMIC DNA]</scope>
</reference>
<keyword evidence="9" id="KW-0812">Transmembrane</keyword>
<dbReference type="EMBL" id="CAXLJM020000053">
    <property type="protein sequence ID" value="CAL8117001.1"/>
    <property type="molecule type" value="Genomic_DNA"/>
</dbReference>
<evidence type="ECO:0000256" key="3">
    <source>
        <dbReference type="ARBA" id="ARBA00022723"/>
    </source>
</evidence>
<evidence type="ECO:0000256" key="9">
    <source>
        <dbReference type="SAM" id="Phobius"/>
    </source>
</evidence>
<evidence type="ECO:0000256" key="1">
    <source>
        <dbReference type="ARBA" id="ARBA00010617"/>
    </source>
</evidence>
<dbReference type="Gene3D" id="1.10.630.10">
    <property type="entry name" value="Cytochrome P450"/>
    <property type="match status" value="1"/>
</dbReference>
<evidence type="ECO:0000313" key="11">
    <source>
        <dbReference type="Proteomes" id="UP001642540"/>
    </source>
</evidence>
<evidence type="ECO:0000256" key="2">
    <source>
        <dbReference type="ARBA" id="ARBA00022617"/>
    </source>
</evidence>
<keyword evidence="3 8" id="KW-0479">Metal-binding</keyword>
<keyword evidence="11" id="KW-1185">Reference proteome</keyword>
<dbReference type="PRINTS" id="PR00385">
    <property type="entry name" value="P450"/>
</dbReference>
<dbReference type="PROSITE" id="PS00086">
    <property type="entry name" value="CYTOCHROME_P450"/>
    <property type="match status" value="1"/>
</dbReference>
<proteinExistence type="inferred from homology"/>
<dbReference type="SUPFAM" id="SSF48264">
    <property type="entry name" value="Cytochrome P450"/>
    <property type="match status" value="1"/>
</dbReference>
<keyword evidence="5 8" id="KW-0408">Iron</keyword>
<evidence type="ECO:0000256" key="5">
    <source>
        <dbReference type="ARBA" id="ARBA00023004"/>
    </source>
</evidence>
<name>A0ABP1R146_9HEXA</name>
<keyword evidence="9" id="KW-1133">Transmembrane helix</keyword>
<evidence type="ECO:0000256" key="7">
    <source>
        <dbReference type="ARBA" id="ARBA00043906"/>
    </source>
</evidence>
<dbReference type="InterPro" id="IPR017972">
    <property type="entry name" value="Cyt_P450_CS"/>
</dbReference>
<comment type="function">
    <text evidence="7">Cytochromes P450 are a group of heme-thiolate monooxygenases. They oxidize a variety of structurally unrelated compounds, including steroids, fatty acids, and xenobiotics.</text>
</comment>
<organism evidence="10 11">
    <name type="scientific">Orchesella dallaii</name>
    <dbReference type="NCBI Taxonomy" id="48710"/>
    <lineage>
        <taxon>Eukaryota</taxon>
        <taxon>Metazoa</taxon>
        <taxon>Ecdysozoa</taxon>
        <taxon>Arthropoda</taxon>
        <taxon>Hexapoda</taxon>
        <taxon>Collembola</taxon>
        <taxon>Entomobryomorpha</taxon>
        <taxon>Entomobryoidea</taxon>
        <taxon>Orchesellidae</taxon>
        <taxon>Orchesellinae</taxon>
        <taxon>Orchesella</taxon>
    </lineage>
</organism>
<comment type="caution">
    <text evidence="10">The sequence shown here is derived from an EMBL/GenBank/DDBJ whole genome shotgun (WGS) entry which is preliminary data.</text>
</comment>
<feature type="transmembrane region" description="Helical" evidence="9">
    <location>
        <begin position="20"/>
        <end position="46"/>
    </location>
</feature>
<dbReference type="InterPro" id="IPR036396">
    <property type="entry name" value="Cyt_P450_sf"/>
</dbReference>
<keyword evidence="9" id="KW-0472">Membrane</keyword>
<comment type="similarity">
    <text evidence="1 8">Belongs to the cytochrome P450 family.</text>
</comment>
<sequence length="530" mass="60228">MDLLGTLPQLLSPNNPKGLFLFGSLIILTVFNPILGILSMALTILISQARENYGVLEAGGIPVIKPTLFLGSEPNYHKTILQFADIERFKKFGGIWGSYVGRIPQVYVADPELIRLIFVKDFIHFADRKKSDFGVPVIDEVLDYIPGEKWKLLRTHLSPLFTTSKLKQMSGLMSESASEFMDDLISECGDKGRVKINARRRLSTWLIDMFARTTLGIQLEDGKNPDNKFAEAFREMMGENDEFNFLYTLSQSFPFLNRFAPAFNIEPTKLIESTFRQVIESRKRQIAAGGPTNNKDFLDVLVDLWGRVSTEEFKNLGITETTIIAQAVNFFLGGYDTSAITLSHLLLHLADNPEIQEKMHEEVMSSLEKKGGKGGIDHELIQESEIPYTTAVILETLRITPPLVRPERICTQDWTYKGFSIKKGTHVLLASWAANRNPKVYPDDPEVFKPERFLAENKSGLDPYGFTAFGFGPRNCIGMRFGYENLKLFTCNLVKNFRVERRPDTEMKYKYGTYILLGFSPLYFDLVKRE</sequence>
<dbReference type="InterPro" id="IPR050705">
    <property type="entry name" value="Cytochrome_P450_3A"/>
</dbReference>
<protein>
    <submittedName>
        <fullName evidence="10">Uncharacterized protein</fullName>
    </submittedName>
</protein>
<evidence type="ECO:0000313" key="10">
    <source>
        <dbReference type="EMBL" id="CAL8117001.1"/>
    </source>
</evidence>
<keyword evidence="6 8" id="KW-0503">Monooxygenase</keyword>
<evidence type="ECO:0000256" key="6">
    <source>
        <dbReference type="ARBA" id="ARBA00023033"/>
    </source>
</evidence>
<dbReference type="PANTHER" id="PTHR24302:SF15">
    <property type="entry name" value="FATTY-ACID PEROXYGENASE"/>
    <property type="match status" value="1"/>
</dbReference>
<keyword evidence="2 8" id="KW-0349">Heme</keyword>
<dbReference type="InterPro" id="IPR001128">
    <property type="entry name" value="Cyt_P450"/>
</dbReference>
<dbReference type="PANTHER" id="PTHR24302">
    <property type="entry name" value="CYTOCHROME P450 FAMILY 3"/>
    <property type="match status" value="1"/>
</dbReference>